<dbReference type="EMBL" id="WNLP01000002">
    <property type="protein sequence ID" value="MUH59443.1"/>
    <property type="molecule type" value="Genomic_DNA"/>
</dbReference>
<protein>
    <submittedName>
        <fullName evidence="1">Uncharacterized protein</fullName>
    </submittedName>
</protein>
<dbReference type="AlphaFoldDB" id="A0A7K1J462"/>
<name>A0A7K1J462_9BIFI</name>
<keyword evidence="2" id="KW-1185">Reference proteome</keyword>
<comment type="caution">
    <text evidence="1">The sequence shown here is derived from an EMBL/GenBank/DDBJ whole genome shotgun (WGS) entry which is preliminary data.</text>
</comment>
<proteinExistence type="predicted"/>
<organism evidence="1 2">
    <name type="scientific">Bifidobacterium canis</name>
    <dbReference type="NCBI Taxonomy" id="2610880"/>
    <lineage>
        <taxon>Bacteria</taxon>
        <taxon>Bacillati</taxon>
        <taxon>Actinomycetota</taxon>
        <taxon>Actinomycetes</taxon>
        <taxon>Bifidobacteriales</taxon>
        <taxon>Bifidobacteriaceae</taxon>
        <taxon>Bifidobacterium</taxon>
    </lineage>
</organism>
<reference evidence="1 2" key="1">
    <citation type="submission" date="2019-09" db="EMBL/GenBank/DDBJ databases">
        <title>Bifidobacterium canis sp. nov., isolated from the digestive tract of German Shepherd dog puppy.</title>
        <authorList>
            <person name="Bunesova V."/>
        </authorList>
    </citation>
    <scope>NUCLEOTIDE SEQUENCE [LARGE SCALE GENOMIC DNA]</scope>
    <source>
        <strain evidence="1 2">GSD1FS</strain>
    </source>
</reference>
<accession>A0A7K1J462</accession>
<evidence type="ECO:0000313" key="2">
    <source>
        <dbReference type="Proteomes" id="UP000487882"/>
    </source>
</evidence>
<dbReference type="RefSeq" id="WP_155588408.1">
    <property type="nucleotide sequence ID" value="NZ_WNLP01000002.1"/>
</dbReference>
<gene>
    <name evidence="1" type="ORF">GSD1FS_0765</name>
</gene>
<dbReference type="Proteomes" id="UP000487882">
    <property type="component" value="Unassembled WGS sequence"/>
</dbReference>
<sequence length="81" mass="9362">MSPTEFTERSCRLFCQLNKDKLDGRAREDYYKTGDKGLATYTPDELAYRGDGIPRTAGGNVLPWVSQLLIEEERERQCHKH</sequence>
<evidence type="ECO:0000313" key="1">
    <source>
        <dbReference type="EMBL" id="MUH59443.1"/>
    </source>
</evidence>